<protein>
    <submittedName>
        <fullName evidence="2">Uncharacterized protein</fullName>
    </submittedName>
</protein>
<organism evidence="2">
    <name type="scientific">Homalodisca liturata</name>
    <dbReference type="NCBI Taxonomy" id="320908"/>
    <lineage>
        <taxon>Eukaryota</taxon>
        <taxon>Metazoa</taxon>
        <taxon>Ecdysozoa</taxon>
        <taxon>Arthropoda</taxon>
        <taxon>Hexapoda</taxon>
        <taxon>Insecta</taxon>
        <taxon>Pterygota</taxon>
        <taxon>Neoptera</taxon>
        <taxon>Paraneoptera</taxon>
        <taxon>Hemiptera</taxon>
        <taxon>Auchenorrhyncha</taxon>
        <taxon>Membracoidea</taxon>
        <taxon>Cicadellidae</taxon>
        <taxon>Cicadellinae</taxon>
        <taxon>Proconiini</taxon>
        <taxon>Homalodisca</taxon>
    </lineage>
</organism>
<gene>
    <name evidence="2" type="ORF">g.21136</name>
</gene>
<feature type="chain" id="PRO_5008586269" evidence="1">
    <location>
        <begin position="22"/>
        <end position="105"/>
    </location>
</feature>
<feature type="signal peptide" evidence="1">
    <location>
        <begin position="1"/>
        <end position="21"/>
    </location>
</feature>
<accession>A0A1B6K0T7</accession>
<name>A0A1B6K0T7_9HEMI</name>
<keyword evidence="1" id="KW-0732">Signal</keyword>
<proteinExistence type="predicted"/>
<sequence length="105" mass="11301">MSKSLSVFVLSLLISSGIVGGADIVFQNPEDGFSDSVLVFPHQTEDSVQKTEDSGNFLTVDVGTLPQWTLPAEYLQTSHAMIDAPVMDCPVGQARDWAGNCSPVW</sequence>
<reference evidence="2" key="1">
    <citation type="submission" date="2015-11" db="EMBL/GenBank/DDBJ databases">
        <title>De novo transcriptome assembly of four potential Pierce s Disease insect vectors from Arizona vineyards.</title>
        <authorList>
            <person name="Tassone E.E."/>
        </authorList>
    </citation>
    <scope>NUCLEOTIDE SEQUENCE</scope>
</reference>
<dbReference type="AlphaFoldDB" id="A0A1B6K0T7"/>
<evidence type="ECO:0000256" key="1">
    <source>
        <dbReference type="SAM" id="SignalP"/>
    </source>
</evidence>
<evidence type="ECO:0000313" key="2">
    <source>
        <dbReference type="EMBL" id="JAT05067.1"/>
    </source>
</evidence>
<dbReference type="EMBL" id="GECU01002640">
    <property type="protein sequence ID" value="JAT05067.1"/>
    <property type="molecule type" value="Transcribed_RNA"/>
</dbReference>